<dbReference type="GO" id="GO:0006103">
    <property type="term" value="P:2-oxoglutarate metabolic process"/>
    <property type="evidence" value="ECO:0007669"/>
    <property type="project" value="InterPro"/>
</dbReference>
<name>A0AA39TR72_9AGAR</name>
<gene>
    <name evidence="5" type="ORF">EDD18DRAFT_1350966</name>
</gene>
<dbReference type="AlphaFoldDB" id="A0AA39TR72"/>
<comment type="similarity">
    <text evidence="3">Belongs to the alpha-ketoglutarate dehydrogenase component 4 family.</text>
</comment>
<dbReference type="GO" id="GO:0005739">
    <property type="term" value="C:mitochondrion"/>
    <property type="evidence" value="ECO:0007669"/>
    <property type="project" value="UniProtKB-SubCell"/>
</dbReference>
<accession>A0AA39TR72</accession>
<dbReference type="InterPro" id="IPR020373">
    <property type="entry name" value="Kgd4/YMR-31"/>
</dbReference>
<evidence type="ECO:0000256" key="2">
    <source>
        <dbReference type="ARBA" id="ARBA00023128"/>
    </source>
</evidence>
<dbReference type="Proteomes" id="UP001175228">
    <property type="component" value="Unassembled WGS sequence"/>
</dbReference>
<protein>
    <submittedName>
        <fullName evidence="5">Uncharacterized protein</fullName>
    </submittedName>
</protein>
<keyword evidence="2" id="KW-0496">Mitochondrion</keyword>
<sequence length="116" mass="12782">MLTLFPFWESRALPVSSMHPSARLLTTARTPLIRFLGKRVWPSKPEAPHAHPYGPSELPASFRKPSQPVAAQASSANTLASGAAFTNFWEAPERFWKHDVNEVEIVAVESGGASLW</sequence>
<evidence type="ECO:0000256" key="4">
    <source>
        <dbReference type="SAM" id="MobiDB-lite"/>
    </source>
</evidence>
<reference evidence="5" key="1">
    <citation type="submission" date="2023-06" db="EMBL/GenBank/DDBJ databases">
        <authorList>
            <consortium name="Lawrence Berkeley National Laboratory"/>
            <person name="Ahrendt S."/>
            <person name="Sahu N."/>
            <person name="Indic B."/>
            <person name="Wong-Bajracharya J."/>
            <person name="Merenyi Z."/>
            <person name="Ke H.-M."/>
            <person name="Monk M."/>
            <person name="Kocsube S."/>
            <person name="Drula E."/>
            <person name="Lipzen A."/>
            <person name="Balint B."/>
            <person name="Henrissat B."/>
            <person name="Andreopoulos B."/>
            <person name="Martin F.M."/>
            <person name="Harder C.B."/>
            <person name="Rigling D."/>
            <person name="Ford K.L."/>
            <person name="Foster G.D."/>
            <person name="Pangilinan J."/>
            <person name="Papanicolaou A."/>
            <person name="Barry K."/>
            <person name="LaButti K."/>
            <person name="Viragh M."/>
            <person name="Koriabine M."/>
            <person name="Yan M."/>
            <person name="Riley R."/>
            <person name="Champramary S."/>
            <person name="Plett K.L."/>
            <person name="Tsai I.J."/>
            <person name="Slot J."/>
            <person name="Sipos G."/>
            <person name="Plett J."/>
            <person name="Nagy L.G."/>
            <person name="Grigoriev I.V."/>
        </authorList>
    </citation>
    <scope>NUCLEOTIDE SEQUENCE</scope>
    <source>
        <strain evidence="5">HWK02</strain>
    </source>
</reference>
<evidence type="ECO:0000313" key="6">
    <source>
        <dbReference type="Proteomes" id="UP001175228"/>
    </source>
</evidence>
<dbReference type="EMBL" id="JAUEPU010000011">
    <property type="protein sequence ID" value="KAK0498281.1"/>
    <property type="molecule type" value="Genomic_DNA"/>
</dbReference>
<keyword evidence="6" id="KW-1185">Reference proteome</keyword>
<organism evidence="5 6">
    <name type="scientific">Armillaria luteobubalina</name>
    <dbReference type="NCBI Taxonomy" id="153913"/>
    <lineage>
        <taxon>Eukaryota</taxon>
        <taxon>Fungi</taxon>
        <taxon>Dikarya</taxon>
        <taxon>Basidiomycota</taxon>
        <taxon>Agaricomycotina</taxon>
        <taxon>Agaricomycetes</taxon>
        <taxon>Agaricomycetidae</taxon>
        <taxon>Agaricales</taxon>
        <taxon>Marasmiineae</taxon>
        <taxon>Physalacriaceae</taxon>
        <taxon>Armillaria</taxon>
    </lineage>
</organism>
<evidence type="ECO:0000256" key="1">
    <source>
        <dbReference type="ARBA" id="ARBA00004173"/>
    </source>
</evidence>
<proteinExistence type="inferred from homology"/>
<comment type="subcellular location">
    <subcellularLocation>
        <location evidence="1">Mitochondrion</location>
    </subcellularLocation>
</comment>
<comment type="caution">
    <text evidence="5">The sequence shown here is derived from an EMBL/GenBank/DDBJ whole genome shotgun (WGS) entry which is preliminary data.</text>
</comment>
<feature type="region of interest" description="Disordered" evidence="4">
    <location>
        <begin position="43"/>
        <end position="75"/>
    </location>
</feature>
<evidence type="ECO:0000256" key="3">
    <source>
        <dbReference type="ARBA" id="ARBA00043970"/>
    </source>
</evidence>
<feature type="compositionally biased region" description="Low complexity" evidence="4">
    <location>
        <begin position="65"/>
        <end position="75"/>
    </location>
</feature>
<dbReference type="Pfam" id="PF10937">
    <property type="entry name" value="Kgd4-YMR31"/>
    <property type="match status" value="2"/>
</dbReference>
<evidence type="ECO:0000313" key="5">
    <source>
        <dbReference type="EMBL" id="KAK0498281.1"/>
    </source>
</evidence>